<dbReference type="CDD" id="cd07817">
    <property type="entry name" value="SRPBCC_8"/>
    <property type="match status" value="1"/>
</dbReference>
<evidence type="ECO:0000313" key="2">
    <source>
        <dbReference type="EMBL" id="MBB5378047.1"/>
    </source>
</evidence>
<reference evidence="1" key="4">
    <citation type="submission" date="2024-05" db="EMBL/GenBank/DDBJ databases">
        <authorList>
            <person name="Sun Q."/>
            <person name="Zhou Y."/>
        </authorList>
    </citation>
    <scope>NUCLEOTIDE SEQUENCE</scope>
    <source>
        <strain evidence="1">CGMCC 1.18437</strain>
    </source>
</reference>
<evidence type="ECO:0000313" key="3">
    <source>
        <dbReference type="Proteomes" id="UP000539473"/>
    </source>
</evidence>
<name>A0A7W8KH70_9DEIO</name>
<dbReference type="SUPFAM" id="SSF55961">
    <property type="entry name" value="Bet v1-like"/>
    <property type="match status" value="1"/>
</dbReference>
<accession>A0A7W8KH70</accession>
<comment type="caution">
    <text evidence="2">The sequence shown here is derived from an EMBL/GenBank/DDBJ whole genome shotgun (WGS) entry which is preliminary data.</text>
</comment>
<dbReference type="PANTHER" id="PTHR33824">
    <property type="entry name" value="POLYKETIDE CYCLASE/DEHYDRASE AND LIPID TRANSPORT SUPERFAMILY PROTEIN"/>
    <property type="match status" value="1"/>
</dbReference>
<dbReference type="Proteomes" id="UP000539473">
    <property type="component" value="Unassembled WGS sequence"/>
</dbReference>
<evidence type="ECO:0000313" key="1">
    <source>
        <dbReference type="EMBL" id="GHF54012.1"/>
    </source>
</evidence>
<gene>
    <name evidence="1" type="ORF">GCM10017781_32880</name>
    <name evidence="2" type="ORF">HNQ07_003548</name>
</gene>
<protein>
    <submittedName>
        <fullName evidence="1">Cyclase</fullName>
    </submittedName>
    <submittedName>
        <fullName evidence="2">Putative membrane protein</fullName>
    </submittedName>
</protein>
<evidence type="ECO:0000313" key="4">
    <source>
        <dbReference type="Proteomes" id="UP000619376"/>
    </source>
</evidence>
<dbReference type="InterPro" id="IPR047137">
    <property type="entry name" value="ORF3"/>
</dbReference>
<organism evidence="2 3">
    <name type="scientific">Deinococcus metalli</name>
    <dbReference type="NCBI Taxonomy" id="1141878"/>
    <lineage>
        <taxon>Bacteria</taxon>
        <taxon>Thermotogati</taxon>
        <taxon>Deinococcota</taxon>
        <taxon>Deinococci</taxon>
        <taxon>Deinococcales</taxon>
        <taxon>Deinococcaceae</taxon>
        <taxon>Deinococcus</taxon>
    </lineage>
</organism>
<dbReference type="PANTHER" id="PTHR33824:SF7">
    <property type="entry name" value="POLYKETIDE CYCLASE_DEHYDRASE AND LIPID TRANSPORT SUPERFAMILY PROTEIN"/>
    <property type="match status" value="1"/>
</dbReference>
<proteinExistence type="predicted"/>
<dbReference type="InterPro" id="IPR023393">
    <property type="entry name" value="START-like_dom_sf"/>
</dbReference>
<reference evidence="2 3" key="3">
    <citation type="submission" date="2020-08" db="EMBL/GenBank/DDBJ databases">
        <title>Genomic Encyclopedia of Type Strains, Phase IV (KMG-IV): sequencing the most valuable type-strain genomes for metagenomic binning, comparative biology and taxonomic classification.</title>
        <authorList>
            <person name="Goeker M."/>
        </authorList>
    </citation>
    <scope>NUCLEOTIDE SEQUENCE [LARGE SCALE GENOMIC DNA]</scope>
    <source>
        <strain evidence="2 3">DSM 27521</strain>
    </source>
</reference>
<dbReference type="EMBL" id="JACHFK010000010">
    <property type="protein sequence ID" value="MBB5378047.1"/>
    <property type="molecule type" value="Genomic_DNA"/>
</dbReference>
<dbReference type="Proteomes" id="UP000619376">
    <property type="component" value="Unassembled WGS sequence"/>
</dbReference>
<dbReference type="Pfam" id="PF10604">
    <property type="entry name" value="Polyketide_cyc2"/>
    <property type="match status" value="1"/>
</dbReference>
<dbReference type="AlphaFoldDB" id="A0A7W8KH70"/>
<sequence length="223" mass="23757">MADALKGALGAGEASREQRRGTLILGGALLALGLRRVSFGSAALALTGGALLYRELARRPGQAGAKTSEVTRSVTIGRSADELYGFRRGAGHLPRVMEHFAVITETDQDRAHWTVHVPGGRSFSWDTQIVDDRPGELLSWQSLPGTELPNRGEVRFRPAPGDRGSEVTLHLHFQPPGAAAAKALNGLVPRTLAGDALRRFKSLVETGEIPTLDRNPSGRAATA</sequence>
<dbReference type="InterPro" id="IPR019587">
    <property type="entry name" value="Polyketide_cyclase/dehydratase"/>
</dbReference>
<dbReference type="Gene3D" id="3.30.530.20">
    <property type="match status" value="1"/>
</dbReference>
<reference evidence="4" key="2">
    <citation type="journal article" date="2019" name="Int. J. Syst. Evol. Microbiol.">
        <title>The Global Catalogue of Microorganisms (GCM) 10K type strain sequencing project: providing services to taxonomists for standard genome sequencing and annotation.</title>
        <authorList>
            <consortium name="The Broad Institute Genomics Platform"/>
            <consortium name="The Broad Institute Genome Sequencing Center for Infectious Disease"/>
            <person name="Wu L."/>
            <person name="Ma J."/>
        </authorList>
    </citation>
    <scope>NUCLEOTIDE SEQUENCE [LARGE SCALE GENOMIC DNA]</scope>
    <source>
        <strain evidence="4">CGMCC 1.18437</strain>
    </source>
</reference>
<dbReference type="RefSeq" id="WP_184114149.1">
    <property type="nucleotide sequence ID" value="NZ_BNAJ01000009.1"/>
</dbReference>
<dbReference type="EMBL" id="BNAJ01000009">
    <property type="protein sequence ID" value="GHF54012.1"/>
    <property type="molecule type" value="Genomic_DNA"/>
</dbReference>
<reference evidence="1" key="1">
    <citation type="journal article" date="2014" name="Int. J. Syst. Evol. Microbiol.">
        <title>Complete genome of a new Firmicutes species belonging to the dominant human colonic microbiota ('Ruminococcus bicirculans') reveals two chromosomes and a selective capacity to utilize plant glucans.</title>
        <authorList>
            <consortium name="NISC Comparative Sequencing Program"/>
            <person name="Wegmann U."/>
            <person name="Louis P."/>
            <person name="Goesmann A."/>
            <person name="Henrissat B."/>
            <person name="Duncan S.H."/>
            <person name="Flint H.J."/>
        </authorList>
    </citation>
    <scope>NUCLEOTIDE SEQUENCE</scope>
    <source>
        <strain evidence="1">CGMCC 1.18437</strain>
    </source>
</reference>
<keyword evidence="4" id="KW-1185">Reference proteome</keyword>